<feature type="non-terminal residue" evidence="3">
    <location>
        <position position="1"/>
    </location>
</feature>
<feature type="domain" description="STML2-like C-terminal extension" evidence="2">
    <location>
        <begin position="12"/>
        <end position="72"/>
    </location>
</feature>
<reference evidence="3" key="1">
    <citation type="journal article" date="2015" name="Nature">
        <title>Complex archaea that bridge the gap between prokaryotes and eukaryotes.</title>
        <authorList>
            <person name="Spang A."/>
            <person name="Saw J.H."/>
            <person name="Jorgensen S.L."/>
            <person name="Zaremba-Niedzwiedzka K."/>
            <person name="Martijn J."/>
            <person name="Lind A.E."/>
            <person name="van Eijk R."/>
            <person name="Schleper C."/>
            <person name="Guy L."/>
            <person name="Ettema T.J."/>
        </authorList>
    </citation>
    <scope>NUCLEOTIDE SEQUENCE</scope>
</reference>
<dbReference type="AlphaFoldDB" id="A0A0F8Y6W3"/>
<proteinExistence type="inferred from homology"/>
<organism evidence="3">
    <name type="scientific">marine sediment metagenome</name>
    <dbReference type="NCBI Taxonomy" id="412755"/>
    <lineage>
        <taxon>unclassified sequences</taxon>
        <taxon>metagenomes</taxon>
        <taxon>ecological metagenomes</taxon>
    </lineage>
</organism>
<dbReference type="EMBL" id="LAZR01068312">
    <property type="protein sequence ID" value="KKK49879.1"/>
    <property type="molecule type" value="Genomic_DNA"/>
</dbReference>
<accession>A0A0F8Y6W3</accession>
<comment type="caution">
    <text evidence="3">The sequence shown here is derived from an EMBL/GenBank/DDBJ whole genome shotgun (WGS) entry which is preliminary data.</text>
</comment>
<gene>
    <name evidence="3" type="ORF">LCGC14_3130620</name>
</gene>
<comment type="similarity">
    <text evidence="1">Belongs to the band 7/mec-2 family.</text>
</comment>
<evidence type="ECO:0000259" key="2">
    <source>
        <dbReference type="Pfam" id="PF16200"/>
    </source>
</evidence>
<evidence type="ECO:0000256" key="1">
    <source>
        <dbReference type="ARBA" id="ARBA00008164"/>
    </source>
</evidence>
<dbReference type="InterPro" id="IPR032435">
    <property type="entry name" value="STML2-like_C"/>
</dbReference>
<sequence length="87" mass="8918">ELVTSATAYGVRAIASAISEKGGSEAVNLRVAERYIHEFGKIAGESNTMIIPSDLSNMAGLVATATSVVKKTIGVNGSDSGHEEHGS</sequence>
<evidence type="ECO:0000313" key="3">
    <source>
        <dbReference type="EMBL" id="KKK49879.1"/>
    </source>
</evidence>
<protein>
    <recommendedName>
        <fullName evidence="2">STML2-like C-terminal extension domain-containing protein</fullName>
    </recommendedName>
</protein>
<dbReference type="Pfam" id="PF16200">
    <property type="entry name" value="Band_7_C"/>
    <property type="match status" value="1"/>
</dbReference>
<name>A0A0F8Y6W3_9ZZZZ</name>